<feature type="region of interest" description="Disordered" evidence="1">
    <location>
        <begin position="32"/>
        <end position="66"/>
    </location>
</feature>
<name>A0ABX5SKT3_9LACO</name>
<dbReference type="RefSeq" id="WP_013103172.1">
    <property type="nucleotide sequence ID" value="NZ_CP037939.1"/>
</dbReference>
<proteinExistence type="predicted"/>
<protein>
    <recommendedName>
        <fullName evidence="2">DUF6287 domain-containing protein</fullName>
    </recommendedName>
</protein>
<evidence type="ECO:0000313" key="4">
    <source>
        <dbReference type="Proteomes" id="UP000295756"/>
    </source>
</evidence>
<reference evidence="3 4" key="1">
    <citation type="submission" date="2019-03" db="EMBL/GenBank/DDBJ databases">
        <title>Complete Genome Sequence of Leuconostoc kimchii strain NKJ218 Isolated from Homemade Kimchi.</title>
        <authorList>
            <person name="Jung J.Y."/>
            <person name="Jin H.M."/>
            <person name="Jung J.-W."/>
            <person name="Lee S.-Y."/>
            <person name="Ryu B.-G."/>
            <person name="Han S.-S."/>
            <person name="Kang H.K."/>
            <person name="Choi H.W."/>
            <person name="Chung E.J."/>
            <person name="Choi K.-M."/>
        </authorList>
    </citation>
    <scope>NUCLEOTIDE SEQUENCE [LARGE SCALE GENOMIC DNA]</scope>
    <source>
        <strain evidence="3 4">NKJ218</strain>
    </source>
</reference>
<dbReference type="InterPro" id="IPR046254">
    <property type="entry name" value="DUF6287"/>
</dbReference>
<accession>A0ABX5SKT3</accession>
<gene>
    <name evidence="3" type="ORF">EW139_02460</name>
</gene>
<organism evidence="3 4">
    <name type="scientific">Leuconostoc kimchii</name>
    <dbReference type="NCBI Taxonomy" id="136609"/>
    <lineage>
        <taxon>Bacteria</taxon>
        <taxon>Bacillati</taxon>
        <taxon>Bacillota</taxon>
        <taxon>Bacilli</taxon>
        <taxon>Lactobacillales</taxon>
        <taxon>Lactobacillaceae</taxon>
        <taxon>Leuconostoc</taxon>
    </lineage>
</organism>
<feature type="compositionally biased region" description="Basic residues" evidence="1">
    <location>
        <begin position="45"/>
        <end position="56"/>
    </location>
</feature>
<dbReference type="Proteomes" id="UP000295756">
    <property type="component" value="Chromosome"/>
</dbReference>
<evidence type="ECO:0000313" key="3">
    <source>
        <dbReference type="EMBL" id="QBR47039.1"/>
    </source>
</evidence>
<evidence type="ECO:0000256" key="1">
    <source>
        <dbReference type="SAM" id="MobiDB-lite"/>
    </source>
</evidence>
<dbReference type="Pfam" id="PF19804">
    <property type="entry name" value="DUF6287"/>
    <property type="match status" value="1"/>
</dbReference>
<sequence length="377" mass="41630">MKLKRVLLLLSGAVIVIGGGGYVYMQQTHVNQATKSSQPTNSKIKSQKKPSSKIKKQQTGMNLPQLSDQNFSSVAGTWKNSAGDTLVVTEKGMLSIKYDGQVSNDQKIYIASGSISSGEQSYHIGSKVEDGILQTVMGNDPLPTTPGASVLTPFWFIPKGVDVKKVTSMTFNGQSDQSQDRLFTGQQFDERNIYVREQATNSQQTNTNDFKLPQINDQLTFSSGAGGWQTTLKLNPDGQFSGEYLASSMGDTAADHPNGTSQNAIFSGNFNKIKRVNETSYQMRIDQLNLDHAIGQTEIVNGVKKTWVKPYGMDDPDKFTLYLPDQKISDLPSNFWRDKSGTTWNENLKTQDKLNRYALLNQSTGYTFLSPEISNAN</sequence>
<dbReference type="EMBL" id="CP037939">
    <property type="protein sequence ID" value="QBR47039.1"/>
    <property type="molecule type" value="Genomic_DNA"/>
</dbReference>
<evidence type="ECO:0000259" key="2">
    <source>
        <dbReference type="Pfam" id="PF19804"/>
    </source>
</evidence>
<feature type="domain" description="DUF6287" evidence="2">
    <location>
        <begin position="60"/>
        <end position="92"/>
    </location>
</feature>
<feature type="compositionally biased region" description="Polar residues" evidence="1">
    <location>
        <begin position="32"/>
        <end position="41"/>
    </location>
</feature>
<keyword evidence="4" id="KW-1185">Reference proteome</keyword>